<comment type="caution">
    <text evidence="2">The sequence shown here is derived from an EMBL/GenBank/DDBJ whole genome shotgun (WGS) entry which is preliminary data.</text>
</comment>
<evidence type="ECO:0000313" key="2">
    <source>
        <dbReference type="EMBL" id="CAF0876415.1"/>
    </source>
</evidence>
<dbReference type="EMBL" id="CAJNOK010014896">
    <property type="protein sequence ID" value="CAF1214288.1"/>
    <property type="molecule type" value="Genomic_DNA"/>
</dbReference>
<evidence type="ECO:0000256" key="1">
    <source>
        <dbReference type="SAM" id="MobiDB-lite"/>
    </source>
</evidence>
<evidence type="ECO:0000313" key="3">
    <source>
        <dbReference type="EMBL" id="CAF1214288.1"/>
    </source>
</evidence>
<proteinExistence type="predicted"/>
<accession>A0A813XHZ2</accession>
<feature type="non-terminal residue" evidence="2">
    <location>
        <position position="1"/>
    </location>
</feature>
<feature type="compositionally biased region" description="Polar residues" evidence="1">
    <location>
        <begin position="7"/>
        <end position="20"/>
    </location>
</feature>
<keyword evidence="6" id="KW-1185">Reference proteome</keyword>
<dbReference type="EMBL" id="CAJOBC010001205">
    <property type="protein sequence ID" value="CAF3663234.1"/>
    <property type="molecule type" value="Genomic_DNA"/>
</dbReference>
<protein>
    <submittedName>
        <fullName evidence="2">Uncharacterized protein</fullName>
    </submittedName>
</protein>
<dbReference type="Proteomes" id="UP000663829">
    <property type="component" value="Unassembled WGS sequence"/>
</dbReference>
<name>A0A813XHZ2_9BILA</name>
<reference evidence="2" key="1">
    <citation type="submission" date="2021-02" db="EMBL/GenBank/DDBJ databases">
        <authorList>
            <person name="Nowell W R."/>
        </authorList>
    </citation>
    <scope>NUCLEOTIDE SEQUENCE</scope>
</reference>
<feature type="region of interest" description="Disordered" evidence="1">
    <location>
        <begin position="1"/>
        <end position="97"/>
    </location>
</feature>
<organism evidence="2 6">
    <name type="scientific">Didymodactylos carnosus</name>
    <dbReference type="NCBI Taxonomy" id="1234261"/>
    <lineage>
        <taxon>Eukaryota</taxon>
        <taxon>Metazoa</taxon>
        <taxon>Spiralia</taxon>
        <taxon>Gnathifera</taxon>
        <taxon>Rotifera</taxon>
        <taxon>Eurotatoria</taxon>
        <taxon>Bdelloidea</taxon>
        <taxon>Philodinida</taxon>
        <taxon>Philodinidae</taxon>
        <taxon>Didymodactylos</taxon>
    </lineage>
</organism>
<sequence length="97" mass="9933">MSKAKENSSTSEKGEGNQTKDAAENRDNTTENQGNETGQKADTSDQSSDQSGSADANTSGNEPATSSGPKTGVEAWVQAGDAGNLGSAKTGLEQYFN</sequence>
<dbReference type="Proteomes" id="UP000682733">
    <property type="component" value="Unassembled WGS sequence"/>
</dbReference>
<evidence type="ECO:0000313" key="5">
    <source>
        <dbReference type="EMBL" id="CAF4022927.1"/>
    </source>
</evidence>
<dbReference type="EMBL" id="CAJNOQ010001205">
    <property type="protein sequence ID" value="CAF0876415.1"/>
    <property type="molecule type" value="Genomic_DNA"/>
</dbReference>
<dbReference type="Proteomes" id="UP000681722">
    <property type="component" value="Unassembled WGS sequence"/>
</dbReference>
<feature type="non-terminal residue" evidence="2">
    <location>
        <position position="97"/>
    </location>
</feature>
<feature type="compositionally biased region" description="Polar residues" evidence="1">
    <location>
        <begin position="57"/>
        <end position="69"/>
    </location>
</feature>
<evidence type="ECO:0000313" key="6">
    <source>
        <dbReference type="Proteomes" id="UP000663829"/>
    </source>
</evidence>
<feature type="compositionally biased region" description="Low complexity" evidence="1">
    <location>
        <begin position="40"/>
        <end position="56"/>
    </location>
</feature>
<dbReference type="AlphaFoldDB" id="A0A813XHZ2"/>
<evidence type="ECO:0000313" key="4">
    <source>
        <dbReference type="EMBL" id="CAF3663234.1"/>
    </source>
</evidence>
<dbReference type="EMBL" id="CAJOBA010036430">
    <property type="protein sequence ID" value="CAF4022927.1"/>
    <property type="molecule type" value="Genomic_DNA"/>
</dbReference>
<dbReference type="Proteomes" id="UP000677228">
    <property type="component" value="Unassembled WGS sequence"/>
</dbReference>
<gene>
    <name evidence="2" type="ORF">GPM918_LOCUS7375</name>
    <name evidence="3" type="ORF">OVA965_LOCUS24606</name>
    <name evidence="4" type="ORF">SRO942_LOCUS7375</name>
    <name evidence="5" type="ORF">TMI583_LOCUS25324</name>
</gene>